<protein>
    <submittedName>
        <fullName evidence="3">Class 3 adenylate cyclase</fullName>
    </submittedName>
</protein>
<reference evidence="3 4" key="1">
    <citation type="submission" date="2020-08" db="EMBL/GenBank/DDBJ databases">
        <title>Genomic Encyclopedia of Type Strains, Phase IV (KMG-IV): sequencing the most valuable type-strain genomes for metagenomic binning, comparative biology and taxonomic classification.</title>
        <authorList>
            <person name="Goeker M."/>
        </authorList>
    </citation>
    <scope>NUCLEOTIDE SEQUENCE [LARGE SCALE GENOMIC DNA]</scope>
    <source>
        <strain evidence="3 4">DSM 23562</strain>
    </source>
</reference>
<keyword evidence="2" id="KW-1133">Transmembrane helix</keyword>
<proteinExistence type="predicted"/>
<feature type="compositionally biased region" description="Low complexity" evidence="1">
    <location>
        <begin position="1"/>
        <end position="12"/>
    </location>
</feature>
<accession>A0A7W9SQB6</accession>
<dbReference type="EMBL" id="JACHGW010000002">
    <property type="protein sequence ID" value="MBB6050870.1"/>
    <property type="molecule type" value="Genomic_DNA"/>
</dbReference>
<evidence type="ECO:0000256" key="1">
    <source>
        <dbReference type="SAM" id="MobiDB-lite"/>
    </source>
</evidence>
<dbReference type="PANTHER" id="PTHR43081">
    <property type="entry name" value="ADENYLATE CYCLASE, TERMINAL-DIFFERENTIATION SPECIFIC-RELATED"/>
    <property type="match status" value="1"/>
</dbReference>
<evidence type="ECO:0000313" key="3">
    <source>
        <dbReference type="EMBL" id="MBB6050870.1"/>
    </source>
</evidence>
<feature type="transmembrane region" description="Helical" evidence="2">
    <location>
        <begin position="154"/>
        <end position="176"/>
    </location>
</feature>
<dbReference type="RefSeq" id="WP_184196600.1">
    <property type="nucleotide sequence ID" value="NZ_JACHGW010000002.1"/>
</dbReference>
<dbReference type="Gene3D" id="3.30.70.1230">
    <property type="entry name" value="Nucleotide cyclase"/>
    <property type="match status" value="1"/>
</dbReference>
<dbReference type="SUPFAM" id="SSF55073">
    <property type="entry name" value="Nucleotide cyclase"/>
    <property type="match status" value="1"/>
</dbReference>
<evidence type="ECO:0000313" key="4">
    <source>
        <dbReference type="Proteomes" id="UP000520814"/>
    </source>
</evidence>
<dbReference type="PANTHER" id="PTHR43081:SF19">
    <property type="entry name" value="PH-SENSITIVE ADENYLATE CYCLASE RV1264"/>
    <property type="match status" value="1"/>
</dbReference>
<dbReference type="GO" id="GO:0006171">
    <property type="term" value="P:cAMP biosynthetic process"/>
    <property type="evidence" value="ECO:0007669"/>
    <property type="project" value="TreeGrafter"/>
</dbReference>
<name>A0A7W9SQB6_ARMRO</name>
<gene>
    <name evidence="3" type="ORF">HNQ39_002661</name>
</gene>
<sequence length="411" mass="45128">MPQQQQLQPEPQRTSTEPARYDEQTLRQAIQLADRLQAEHKERYSAEDIEKIAAEIGVQPEFVHKALNEIETKHDDKQKVVVAPPKPITPPVTQQVGQVVQQASKTAGETAKNVMERVEKGTIPELKKWETQWWSIGWLLIAVPPAIFEETHVFRGLAGLVATLGTFIYVGFGIFLSKTLKRKQKEAEALHTQLTQGSVVPPVPAPPGVVPPVRYSVEASGVSREELLAQMVEIQKRLEGERVRKTFLSLDVVSSSEMKRSADDLIVEYSFNQFRRFVEEIVLAEGGQVQSTAGDGTMAMFPSDAAAVRAALRLQSELASFNAQHNRLSRPFHIRCGINAGEVAILPGQPIGHLQSAVIDRAAALQKSAPPDDIVVSGDLSAEGLATLGRYGRHADSPEGGVRGFSWRAGF</sequence>
<dbReference type="InterPro" id="IPR029787">
    <property type="entry name" value="Nucleotide_cyclase"/>
</dbReference>
<dbReference type="AlphaFoldDB" id="A0A7W9SQB6"/>
<keyword evidence="4" id="KW-1185">Reference proteome</keyword>
<dbReference type="Proteomes" id="UP000520814">
    <property type="component" value="Unassembled WGS sequence"/>
</dbReference>
<keyword evidence="2" id="KW-0812">Transmembrane</keyword>
<feature type="region of interest" description="Disordered" evidence="1">
    <location>
        <begin position="1"/>
        <end position="21"/>
    </location>
</feature>
<comment type="caution">
    <text evidence="3">The sequence shown here is derived from an EMBL/GenBank/DDBJ whole genome shotgun (WGS) entry which is preliminary data.</text>
</comment>
<dbReference type="GO" id="GO:0009975">
    <property type="term" value="F:cyclase activity"/>
    <property type="evidence" value="ECO:0007669"/>
    <property type="project" value="UniProtKB-ARBA"/>
</dbReference>
<keyword evidence="2" id="KW-0472">Membrane</keyword>
<evidence type="ECO:0000256" key="2">
    <source>
        <dbReference type="SAM" id="Phobius"/>
    </source>
</evidence>
<organism evidence="3 4">
    <name type="scientific">Armatimonas rosea</name>
    <dbReference type="NCBI Taxonomy" id="685828"/>
    <lineage>
        <taxon>Bacteria</taxon>
        <taxon>Bacillati</taxon>
        <taxon>Armatimonadota</taxon>
        <taxon>Armatimonadia</taxon>
        <taxon>Armatimonadales</taxon>
        <taxon>Armatimonadaceae</taxon>
        <taxon>Armatimonas</taxon>
    </lineage>
</organism>
<dbReference type="InterPro" id="IPR050697">
    <property type="entry name" value="Adenylyl/Guanylyl_Cyclase_3/4"/>
</dbReference>
<dbReference type="GO" id="GO:0016849">
    <property type="term" value="F:phosphorus-oxygen lyase activity"/>
    <property type="evidence" value="ECO:0007669"/>
    <property type="project" value="UniProtKB-ARBA"/>
</dbReference>